<reference evidence="1 2" key="1">
    <citation type="submission" date="2022-03" db="EMBL/GenBank/DDBJ databases">
        <authorList>
            <person name="Jo J.-H."/>
            <person name="Im W.-T."/>
        </authorList>
    </citation>
    <scope>NUCLEOTIDE SEQUENCE [LARGE SCALE GENOMIC DNA]</scope>
    <source>
        <strain evidence="1 2">SM33</strain>
    </source>
</reference>
<sequence>MALLHCNIYGLTARARRLPHMSILIGTAGWSIPRGVADSFPAEGSALERYASRFRIAEINSSFHRPHRTSTWERWRDSVPQGFRFSAKLPKEITHTRKLVDCGPEIETFLGQAQTLGEKLAVLLVQLPPKLSFDRTVARGFFSNLMNCTDAIIACEPRHVTWFSEDASDLLAELGVARVAADPAICEAAARPGDWGALRYWRLHGSPVVYRSSYVDRVGLYASELTRNAGGGCAVWCIFDNTASSAGASDALALTNVLQEARVPYHGLPLRSLPT</sequence>
<proteinExistence type="predicted"/>
<dbReference type="PANTHER" id="PTHR30348:SF14">
    <property type="entry name" value="BLR8050 PROTEIN"/>
    <property type="match status" value="1"/>
</dbReference>
<dbReference type="SUPFAM" id="SSF117396">
    <property type="entry name" value="TM1631-like"/>
    <property type="match status" value="1"/>
</dbReference>
<dbReference type="InterPro" id="IPR002763">
    <property type="entry name" value="DUF72"/>
</dbReference>
<evidence type="ECO:0000313" key="1">
    <source>
        <dbReference type="EMBL" id="MCH8614564.1"/>
    </source>
</evidence>
<gene>
    <name evidence="1" type="ORF">LZ016_00380</name>
</gene>
<dbReference type="InterPro" id="IPR036520">
    <property type="entry name" value="UPF0759_sf"/>
</dbReference>
<name>A0ABS9VHW9_9SPHN</name>
<dbReference type="PANTHER" id="PTHR30348">
    <property type="entry name" value="UNCHARACTERIZED PROTEIN YECE"/>
    <property type="match status" value="1"/>
</dbReference>
<accession>A0ABS9VHW9</accession>
<evidence type="ECO:0000313" key="2">
    <source>
        <dbReference type="Proteomes" id="UP001203058"/>
    </source>
</evidence>
<dbReference type="Gene3D" id="3.20.20.410">
    <property type="entry name" value="Protein of unknown function UPF0759"/>
    <property type="match status" value="1"/>
</dbReference>
<protein>
    <submittedName>
        <fullName evidence="1">DUF72 domain-containing protein</fullName>
    </submittedName>
</protein>
<dbReference type="Pfam" id="PF01904">
    <property type="entry name" value="DUF72"/>
    <property type="match status" value="1"/>
</dbReference>
<dbReference type="Proteomes" id="UP001203058">
    <property type="component" value="Unassembled WGS sequence"/>
</dbReference>
<organism evidence="1 2">
    <name type="scientific">Sphingomonas telluris</name>
    <dbReference type="NCBI Taxonomy" id="2907998"/>
    <lineage>
        <taxon>Bacteria</taxon>
        <taxon>Pseudomonadati</taxon>
        <taxon>Pseudomonadota</taxon>
        <taxon>Alphaproteobacteria</taxon>
        <taxon>Sphingomonadales</taxon>
        <taxon>Sphingomonadaceae</taxon>
        <taxon>Sphingomonas</taxon>
    </lineage>
</organism>
<comment type="caution">
    <text evidence="1">The sequence shown here is derived from an EMBL/GenBank/DDBJ whole genome shotgun (WGS) entry which is preliminary data.</text>
</comment>
<dbReference type="EMBL" id="JAKZHW010000001">
    <property type="protein sequence ID" value="MCH8614564.1"/>
    <property type="molecule type" value="Genomic_DNA"/>
</dbReference>
<keyword evidence="2" id="KW-1185">Reference proteome</keyword>
<dbReference type="RefSeq" id="WP_241444781.1">
    <property type="nucleotide sequence ID" value="NZ_JAKZHW010000001.1"/>
</dbReference>